<proteinExistence type="predicted"/>
<dbReference type="AlphaFoldDB" id="A0A833ZQ49"/>
<dbReference type="Proteomes" id="UP000664940">
    <property type="component" value="Unassembled WGS sequence"/>
</dbReference>
<accession>A0A833ZQ49</accession>
<protein>
    <submittedName>
        <fullName evidence="1">Uncharacterized protein</fullName>
    </submittedName>
</protein>
<comment type="caution">
    <text evidence="1">The sequence shown here is derived from an EMBL/GenBank/DDBJ whole genome shotgun (WGS) entry which is preliminary data.</text>
</comment>
<evidence type="ECO:0000313" key="1">
    <source>
        <dbReference type="EMBL" id="KAF6095101.1"/>
    </source>
</evidence>
<reference evidence="1 2" key="1">
    <citation type="journal article" date="2020" name="Nature">
        <title>Six reference-quality genomes reveal evolution of bat adaptations.</title>
        <authorList>
            <person name="Jebb D."/>
            <person name="Huang Z."/>
            <person name="Pippel M."/>
            <person name="Hughes G.M."/>
            <person name="Lavrichenko K."/>
            <person name="Devanna P."/>
            <person name="Winkler S."/>
            <person name="Jermiin L.S."/>
            <person name="Skirmuntt E.C."/>
            <person name="Katzourakis A."/>
            <person name="Burkitt-Gray L."/>
            <person name="Ray D.A."/>
            <person name="Sullivan K.A.M."/>
            <person name="Roscito J.G."/>
            <person name="Kirilenko B.M."/>
            <person name="Davalos L.M."/>
            <person name="Corthals A.P."/>
            <person name="Power M.L."/>
            <person name="Jones G."/>
            <person name="Ransome R.D."/>
            <person name="Dechmann D.K.N."/>
            <person name="Locatelli A.G."/>
            <person name="Puechmaille S.J."/>
            <person name="Fedrigo O."/>
            <person name="Jarvis E.D."/>
            <person name="Hiller M."/>
            <person name="Vernes S.C."/>
            <person name="Myers E.W."/>
            <person name="Teeling E.C."/>
        </authorList>
    </citation>
    <scope>NUCLEOTIDE SEQUENCE [LARGE SCALE GENOMIC DNA]</scope>
    <source>
        <strain evidence="1">Bat1K_MPI-CBG_1</strain>
    </source>
</reference>
<evidence type="ECO:0000313" key="2">
    <source>
        <dbReference type="Proteomes" id="UP000664940"/>
    </source>
</evidence>
<gene>
    <name evidence="1" type="ORF">HJG60_012073</name>
</gene>
<name>A0A833ZQ49_9CHIR</name>
<sequence>MRGRQAMTRLGQLVPLQSCSSAHWTLSWAYPSTTCNACRSCMLHRRPGNWRTSAVCMAGSKPSSWRATGPLPPGHSFHLLDSSASVKSKDTLCYRMVRVAWYVPVTKVRKPGAQEPHLRLWNFRPRC</sequence>
<organism evidence="1 2">
    <name type="scientific">Phyllostomus discolor</name>
    <name type="common">pale spear-nosed bat</name>
    <dbReference type="NCBI Taxonomy" id="89673"/>
    <lineage>
        <taxon>Eukaryota</taxon>
        <taxon>Metazoa</taxon>
        <taxon>Chordata</taxon>
        <taxon>Craniata</taxon>
        <taxon>Vertebrata</taxon>
        <taxon>Euteleostomi</taxon>
        <taxon>Mammalia</taxon>
        <taxon>Eutheria</taxon>
        <taxon>Laurasiatheria</taxon>
        <taxon>Chiroptera</taxon>
        <taxon>Yangochiroptera</taxon>
        <taxon>Phyllostomidae</taxon>
        <taxon>Phyllostominae</taxon>
        <taxon>Phyllostomus</taxon>
    </lineage>
</organism>
<dbReference type="EMBL" id="JABVXQ010000008">
    <property type="protein sequence ID" value="KAF6095101.1"/>
    <property type="molecule type" value="Genomic_DNA"/>
</dbReference>